<feature type="transmembrane region" description="Helical" evidence="7">
    <location>
        <begin position="353"/>
        <end position="376"/>
    </location>
</feature>
<feature type="transmembrane region" description="Helical" evidence="7">
    <location>
        <begin position="445"/>
        <end position="462"/>
    </location>
</feature>
<dbReference type="PANTHER" id="PTHR23515">
    <property type="entry name" value="HIGH-AFFINITY NITRATE TRANSPORTER 2.3"/>
    <property type="match status" value="1"/>
</dbReference>
<dbReference type="GO" id="GO:0016020">
    <property type="term" value="C:membrane"/>
    <property type="evidence" value="ECO:0007669"/>
    <property type="project" value="UniProtKB-SubCell"/>
</dbReference>
<comment type="subcellular location">
    <subcellularLocation>
        <location evidence="1">Membrane</location>
        <topology evidence="1">Multi-pass membrane protein</topology>
    </subcellularLocation>
</comment>
<dbReference type="InterPro" id="IPR036259">
    <property type="entry name" value="MFS_trans_sf"/>
</dbReference>
<gene>
    <name evidence="9" type="primary">narK_1</name>
    <name evidence="9" type="ORF">SCARUB_00598</name>
</gene>
<keyword evidence="3 7" id="KW-0812">Transmembrane</keyword>
<dbReference type="Proteomes" id="UP000094056">
    <property type="component" value="Unassembled WGS sequence"/>
</dbReference>
<evidence type="ECO:0000313" key="10">
    <source>
        <dbReference type="Proteomes" id="UP000094056"/>
    </source>
</evidence>
<dbReference type="Gene3D" id="1.20.1250.20">
    <property type="entry name" value="MFS general substrate transporter like domains"/>
    <property type="match status" value="2"/>
</dbReference>
<feature type="transmembrane region" description="Helical" evidence="7">
    <location>
        <begin position="60"/>
        <end position="82"/>
    </location>
</feature>
<dbReference type="InterPro" id="IPR044772">
    <property type="entry name" value="NO3_transporter"/>
</dbReference>
<protein>
    <submittedName>
        <fullName evidence="9">Nitrite extrusion protein narK</fullName>
    </submittedName>
</protein>
<feature type="transmembrane region" description="Helical" evidence="7">
    <location>
        <begin position="411"/>
        <end position="433"/>
    </location>
</feature>
<reference evidence="9 10" key="1">
    <citation type="submission" date="2016-07" db="EMBL/GenBank/DDBJ databases">
        <title>Draft genome of Scalindua rubra, obtained from a brine-seawater interface in the Red Sea, sheds light on salt adaptation in anammox bacteria.</title>
        <authorList>
            <person name="Speth D.R."/>
            <person name="Lagkouvardos I."/>
            <person name="Wang Y."/>
            <person name="Qian P.-Y."/>
            <person name="Dutilh B.E."/>
            <person name="Jetten M.S."/>
        </authorList>
    </citation>
    <scope>NUCLEOTIDE SEQUENCE [LARGE SCALE GENOMIC DNA]</scope>
    <source>
        <strain evidence="9">BSI-1</strain>
    </source>
</reference>
<evidence type="ECO:0000259" key="8">
    <source>
        <dbReference type="PROSITE" id="PS50850"/>
    </source>
</evidence>
<feature type="transmembrane region" description="Helical" evidence="7">
    <location>
        <begin position="287"/>
        <end position="309"/>
    </location>
</feature>
<organism evidence="9 10">
    <name type="scientific">Candidatus Scalindua rubra</name>
    <dbReference type="NCBI Taxonomy" id="1872076"/>
    <lineage>
        <taxon>Bacteria</taxon>
        <taxon>Pseudomonadati</taxon>
        <taxon>Planctomycetota</taxon>
        <taxon>Candidatus Brocadiia</taxon>
        <taxon>Candidatus Brocadiales</taxon>
        <taxon>Candidatus Scalinduaceae</taxon>
        <taxon>Candidatus Scalindua</taxon>
    </lineage>
</organism>
<proteinExistence type="inferred from homology"/>
<evidence type="ECO:0000256" key="7">
    <source>
        <dbReference type="SAM" id="Phobius"/>
    </source>
</evidence>
<dbReference type="GO" id="GO:0042128">
    <property type="term" value="P:nitrate assimilation"/>
    <property type="evidence" value="ECO:0007669"/>
    <property type="project" value="UniProtKB-KW"/>
</dbReference>
<feature type="transmembrane region" description="Helical" evidence="7">
    <location>
        <begin position="161"/>
        <end position="188"/>
    </location>
</feature>
<dbReference type="InterPro" id="IPR011701">
    <property type="entry name" value="MFS"/>
</dbReference>
<dbReference type="Pfam" id="PF07690">
    <property type="entry name" value="MFS_1"/>
    <property type="match status" value="1"/>
</dbReference>
<dbReference type="PROSITE" id="PS50850">
    <property type="entry name" value="MFS"/>
    <property type="match status" value="1"/>
</dbReference>
<name>A0A1E3XH43_9BACT</name>
<feature type="transmembrane region" description="Helical" evidence="7">
    <location>
        <begin position="321"/>
        <end position="341"/>
    </location>
</feature>
<feature type="transmembrane region" description="Helical" evidence="7">
    <location>
        <begin position="194"/>
        <end position="214"/>
    </location>
</feature>
<dbReference type="EMBL" id="MAYW01000010">
    <property type="protein sequence ID" value="ODS34224.1"/>
    <property type="molecule type" value="Genomic_DNA"/>
</dbReference>
<comment type="caution">
    <text evidence="9">The sequence shown here is derived from an EMBL/GenBank/DDBJ whole genome shotgun (WGS) entry which is preliminary data.</text>
</comment>
<feature type="transmembrane region" description="Helical" evidence="7">
    <location>
        <begin position="127"/>
        <end position="149"/>
    </location>
</feature>
<dbReference type="SUPFAM" id="SSF103473">
    <property type="entry name" value="MFS general substrate transporter"/>
    <property type="match status" value="1"/>
</dbReference>
<evidence type="ECO:0000256" key="1">
    <source>
        <dbReference type="ARBA" id="ARBA00004141"/>
    </source>
</evidence>
<keyword evidence="5" id="KW-0534">Nitrate assimilation</keyword>
<comment type="similarity">
    <text evidence="2">Belongs to the major facilitator superfamily. Nitrate/nitrite porter (TC 2.A.1.8) family.</text>
</comment>
<evidence type="ECO:0000256" key="3">
    <source>
        <dbReference type="ARBA" id="ARBA00022692"/>
    </source>
</evidence>
<accession>A0A1E3XH43</accession>
<evidence type="ECO:0000256" key="5">
    <source>
        <dbReference type="ARBA" id="ARBA00023063"/>
    </source>
</evidence>
<keyword evidence="6 7" id="KW-0472">Membrane</keyword>
<keyword evidence="4 7" id="KW-1133">Transmembrane helix</keyword>
<feature type="transmembrane region" description="Helical" evidence="7">
    <location>
        <begin position="27"/>
        <end position="48"/>
    </location>
</feature>
<evidence type="ECO:0000256" key="6">
    <source>
        <dbReference type="ARBA" id="ARBA00023136"/>
    </source>
</evidence>
<feature type="domain" description="Major facilitator superfamily (MFS) profile" evidence="8">
    <location>
        <begin position="28"/>
        <end position="467"/>
    </location>
</feature>
<evidence type="ECO:0000256" key="2">
    <source>
        <dbReference type="ARBA" id="ARBA00008432"/>
    </source>
</evidence>
<feature type="transmembrane region" description="Helical" evidence="7">
    <location>
        <begin position="94"/>
        <end position="115"/>
    </location>
</feature>
<evidence type="ECO:0000313" key="9">
    <source>
        <dbReference type="EMBL" id="ODS34224.1"/>
    </source>
</evidence>
<dbReference type="AlphaFoldDB" id="A0A1E3XH43"/>
<dbReference type="GO" id="GO:0015112">
    <property type="term" value="F:nitrate transmembrane transporter activity"/>
    <property type="evidence" value="ECO:0007669"/>
    <property type="project" value="InterPro"/>
</dbReference>
<evidence type="ECO:0000256" key="4">
    <source>
        <dbReference type="ARBA" id="ARBA00022989"/>
    </source>
</evidence>
<sequence length="470" mass="50593">MYVIIKEIRMDRKTELMEKYHLKGSPNLGLIAATFGFFTGFAAVTLFGGTAKELKVTMGLSATLMGLLVGFPQLSGSLLRIPFGAMVDKTGGKLPLIILLSMASCGMLGLTILLWQLYPDNLTMTHYPLVLLFAFLSGCGVATFSVGIPQTSYWFPKKKQGIALATYAGLGNSAPGFFVLIIVFIIAGGLSLPASYLCWLIFLIVGLIFYWIIAHDAWYFQLAKKKLGIIIRAEKIGELNAYFFSLIKRGIPREESISVAKEMGQELIPTGKLVQALKISSGLWRNWALVWLYFTSFGGFLALIAWFPAYWRLFHDFDMRTAGVLGGAGFGLLCAFIRVWGGQLSDKYGGENISIISFSLVGVGAVILMIFTVFVPCLIGELLIASGMGIANAAVFKCVPKYVPEAVGGAAGWVGGLGAVGGFVVPIILGTFVDALGSVGYARGFVVYVVLALSCVTVSIILKAKPPVES</sequence>
<dbReference type="InterPro" id="IPR020846">
    <property type="entry name" value="MFS_dom"/>
</dbReference>